<dbReference type="GO" id="GO:0004783">
    <property type="term" value="F:sulfite reductase (NADPH) activity"/>
    <property type="evidence" value="ECO:0007669"/>
    <property type="project" value="UniProtKB-EC"/>
</dbReference>
<dbReference type="Pfam" id="PF00258">
    <property type="entry name" value="Flavodoxin_1"/>
    <property type="match status" value="1"/>
</dbReference>
<keyword evidence="4" id="KW-0288">FMN</keyword>
<evidence type="ECO:0000259" key="9">
    <source>
        <dbReference type="PROSITE" id="PS51384"/>
    </source>
</evidence>
<gene>
    <name evidence="10" type="primary">cysJ</name>
    <name evidence="10" type="ORF">CARN6_0606</name>
</gene>
<proteinExistence type="predicted"/>
<keyword evidence="3" id="KW-0285">Flavoprotein</keyword>
<dbReference type="GO" id="GO:0050660">
    <property type="term" value="F:flavin adenine dinucleotide binding"/>
    <property type="evidence" value="ECO:0007669"/>
    <property type="project" value="TreeGrafter"/>
</dbReference>
<dbReference type="Gene3D" id="1.20.990.10">
    <property type="entry name" value="NADPH-cytochrome p450 Reductase, Chain A, domain 3"/>
    <property type="match status" value="1"/>
</dbReference>
<feature type="domain" description="FAD-binding FR-type" evidence="9">
    <location>
        <begin position="139"/>
        <end position="356"/>
    </location>
</feature>
<dbReference type="AlphaFoldDB" id="E6QJ61"/>
<keyword evidence="7 10" id="KW-0560">Oxidoreductase</keyword>
<dbReference type="InterPro" id="IPR023173">
    <property type="entry name" value="NADPH_Cyt_P450_Rdtase_alpha"/>
</dbReference>
<dbReference type="SUPFAM" id="SSF52218">
    <property type="entry name" value="Flavoproteins"/>
    <property type="match status" value="1"/>
</dbReference>
<dbReference type="InterPro" id="IPR001094">
    <property type="entry name" value="Flavdoxin-like"/>
</dbReference>
<protein>
    <submittedName>
        <fullName evidence="10">Sulfite reductase (Flavoprotein alpha-subunit)</fullName>
        <ecNumber evidence="10">1.8.1.2</ecNumber>
    </submittedName>
</protein>
<dbReference type="Gene3D" id="2.40.30.10">
    <property type="entry name" value="Translation factors"/>
    <property type="match status" value="1"/>
</dbReference>
<dbReference type="InterPro" id="IPR003097">
    <property type="entry name" value="CysJ-like_FAD-binding"/>
</dbReference>
<dbReference type="PANTHER" id="PTHR19384">
    <property type="entry name" value="NITRIC OXIDE SYNTHASE-RELATED"/>
    <property type="match status" value="1"/>
</dbReference>
<feature type="domain" description="Flavodoxin-like" evidence="8">
    <location>
        <begin position="1"/>
        <end position="114"/>
    </location>
</feature>
<evidence type="ECO:0000256" key="4">
    <source>
        <dbReference type="ARBA" id="ARBA00022643"/>
    </source>
</evidence>
<organism evidence="10">
    <name type="scientific">mine drainage metagenome</name>
    <dbReference type="NCBI Taxonomy" id="410659"/>
    <lineage>
        <taxon>unclassified sequences</taxon>
        <taxon>metagenomes</taxon>
        <taxon>ecological metagenomes</taxon>
    </lineage>
</organism>
<name>E6QJ61_9ZZZZ</name>
<dbReference type="InterPro" id="IPR017938">
    <property type="entry name" value="Riboflavin_synthase-like_b-brl"/>
</dbReference>
<sequence>MGVQAIVQDMLTYGRAKLRRDHVVLVIVSTHGDGEPPDSARVLHAALTKGQIPDLRGKRFAVLALGDASYPRFCQAGKDFDTALAAAGATRLLPRTDCDVDYEEIATHWMEQIIGALATNNATQTAMFPAPTPLAKSDHISLPANLVERVKLSGHGSSREVWHLELDTDESDLHYTPGDSISLVPGNAPQIVEELLDRLELDHLASVQTQHGEIPLVEALTSRYEITRITRPFLECYAQLSEAKVLHSMLSEESANDFGEWTYGREIIDIIGQYPIKGLCAQSFIDCLRPLPARRYSIASSIMSSPGEVHLTVAAVRYSSHGRERIGVASTFLAERLAVGRSIPMRVEVNTEFRLPENLGQPLIMVAAGTGVAPFRAFLQEREALGATGRNWLIFGDRHLSTDFLYQREWLRWLKDGRLTRLDVAFSRDQEHKVYVQDRLRERAADIYAWLEEGAAFYVCGAEAMGRAIQQALIDALRSAGRTQEQAEKYILTLKQEGRYQRDVY</sequence>
<dbReference type="EC" id="1.8.1.2" evidence="10"/>
<dbReference type="PRINTS" id="PR00371">
    <property type="entry name" value="FPNCR"/>
</dbReference>
<dbReference type="Gene3D" id="3.40.50.360">
    <property type="match status" value="1"/>
</dbReference>
<keyword evidence="6" id="KW-0521">NADP</keyword>
<dbReference type="CDD" id="cd06199">
    <property type="entry name" value="SiR"/>
    <property type="match status" value="1"/>
</dbReference>
<evidence type="ECO:0000256" key="5">
    <source>
        <dbReference type="ARBA" id="ARBA00022827"/>
    </source>
</evidence>
<comment type="cofactor">
    <cofactor evidence="1">
        <name>FMN</name>
        <dbReference type="ChEBI" id="CHEBI:58210"/>
    </cofactor>
</comment>
<evidence type="ECO:0000256" key="2">
    <source>
        <dbReference type="ARBA" id="ARBA00001974"/>
    </source>
</evidence>
<dbReference type="PROSITE" id="PS51384">
    <property type="entry name" value="FAD_FR"/>
    <property type="match status" value="1"/>
</dbReference>
<dbReference type="Gene3D" id="3.40.50.80">
    <property type="entry name" value="Nucleotide-binding domain of ferredoxin-NADP reductase (FNR) module"/>
    <property type="match status" value="1"/>
</dbReference>
<evidence type="ECO:0000259" key="8">
    <source>
        <dbReference type="PROSITE" id="PS50902"/>
    </source>
</evidence>
<dbReference type="InterPro" id="IPR039261">
    <property type="entry name" value="FNR_nucleotide-bd"/>
</dbReference>
<dbReference type="PRINTS" id="PR00369">
    <property type="entry name" value="FLAVODOXIN"/>
</dbReference>
<dbReference type="InterPro" id="IPR017927">
    <property type="entry name" value="FAD-bd_FR_type"/>
</dbReference>
<dbReference type="PROSITE" id="PS50902">
    <property type="entry name" value="FLAVODOXIN_LIKE"/>
    <property type="match status" value="1"/>
</dbReference>
<dbReference type="GO" id="GO:0010181">
    <property type="term" value="F:FMN binding"/>
    <property type="evidence" value="ECO:0007669"/>
    <property type="project" value="InterPro"/>
</dbReference>
<evidence type="ECO:0000313" key="10">
    <source>
        <dbReference type="EMBL" id="CBI07277.1"/>
    </source>
</evidence>
<keyword evidence="5" id="KW-0274">FAD</keyword>
<reference evidence="10" key="1">
    <citation type="submission" date="2009-10" db="EMBL/GenBank/DDBJ databases">
        <title>Diversity of trophic interactions inside an arsenic-rich microbial ecosystem.</title>
        <authorList>
            <person name="Bertin P.N."/>
            <person name="Heinrich-Salmeron A."/>
            <person name="Pelletier E."/>
            <person name="Goulhen-Chollet F."/>
            <person name="Arsene-Ploetze F."/>
            <person name="Gallien S."/>
            <person name="Calteau A."/>
            <person name="Vallenet D."/>
            <person name="Casiot C."/>
            <person name="Chane-Woon-Ming B."/>
            <person name="Giloteaux L."/>
            <person name="Barakat M."/>
            <person name="Bonnefoy V."/>
            <person name="Bruneel O."/>
            <person name="Chandler M."/>
            <person name="Cleiss J."/>
            <person name="Duran R."/>
            <person name="Elbaz-Poulichet F."/>
            <person name="Fonknechten N."/>
            <person name="Lauga B."/>
            <person name="Mornico D."/>
            <person name="Ortet P."/>
            <person name="Schaeffer C."/>
            <person name="Siguier P."/>
            <person name="Alexander Thil Smith A."/>
            <person name="Van Dorsselaer A."/>
            <person name="Weissenbach J."/>
            <person name="Medigue C."/>
            <person name="Le Paslier D."/>
        </authorList>
    </citation>
    <scope>NUCLEOTIDE SEQUENCE</scope>
</reference>
<accession>E6QJ61</accession>
<dbReference type="SUPFAM" id="SSF52343">
    <property type="entry name" value="Ferredoxin reductase-like, C-terminal NADP-linked domain"/>
    <property type="match status" value="1"/>
</dbReference>
<dbReference type="InterPro" id="IPR008254">
    <property type="entry name" value="Flavodoxin/NO_synth"/>
</dbReference>
<evidence type="ECO:0000256" key="6">
    <source>
        <dbReference type="ARBA" id="ARBA00022857"/>
    </source>
</evidence>
<evidence type="ECO:0000256" key="7">
    <source>
        <dbReference type="ARBA" id="ARBA00023002"/>
    </source>
</evidence>
<dbReference type="Pfam" id="PF00667">
    <property type="entry name" value="FAD_binding_1"/>
    <property type="match status" value="1"/>
</dbReference>
<evidence type="ECO:0000256" key="3">
    <source>
        <dbReference type="ARBA" id="ARBA00022630"/>
    </source>
</evidence>
<dbReference type="EMBL" id="CABQ01000084">
    <property type="protein sequence ID" value="CBI07277.1"/>
    <property type="molecule type" value="Genomic_DNA"/>
</dbReference>
<comment type="caution">
    <text evidence="10">The sequence shown here is derived from an EMBL/GenBank/DDBJ whole genome shotgun (WGS) entry which is preliminary data.</text>
</comment>
<dbReference type="Pfam" id="PF00175">
    <property type="entry name" value="NAD_binding_1"/>
    <property type="match status" value="1"/>
</dbReference>
<dbReference type="SUPFAM" id="SSF63380">
    <property type="entry name" value="Riboflavin synthase domain-like"/>
    <property type="match status" value="1"/>
</dbReference>
<dbReference type="InterPro" id="IPR001709">
    <property type="entry name" value="Flavoprot_Pyr_Nucl_cyt_Rdtase"/>
</dbReference>
<dbReference type="PANTHER" id="PTHR19384:SF128">
    <property type="entry name" value="NADPH OXIDOREDUCTASE A"/>
    <property type="match status" value="1"/>
</dbReference>
<dbReference type="FunFam" id="3.40.50.80:FF:000001">
    <property type="entry name" value="NADPH--cytochrome P450 reductase 1"/>
    <property type="match status" value="1"/>
</dbReference>
<dbReference type="InterPro" id="IPR029039">
    <property type="entry name" value="Flavoprotein-like_sf"/>
</dbReference>
<dbReference type="InterPro" id="IPR001433">
    <property type="entry name" value="OxRdtase_FAD/NAD-bd"/>
</dbReference>
<evidence type="ECO:0000256" key="1">
    <source>
        <dbReference type="ARBA" id="ARBA00001917"/>
    </source>
</evidence>
<dbReference type="GO" id="GO:0005829">
    <property type="term" value="C:cytosol"/>
    <property type="evidence" value="ECO:0007669"/>
    <property type="project" value="TreeGrafter"/>
</dbReference>
<comment type="cofactor">
    <cofactor evidence="2">
        <name>FAD</name>
        <dbReference type="ChEBI" id="CHEBI:57692"/>
    </cofactor>
</comment>